<gene>
    <name evidence="3" type="ORF">EHP00_2517</name>
</gene>
<evidence type="ECO:0000313" key="4">
    <source>
        <dbReference type="Proteomes" id="UP000192758"/>
    </source>
</evidence>
<accession>A0A1W0E8R3</accession>
<feature type="transmembrane region" description="Helical" evidence="2">
    <location>
        <begin position="43"/>
        <end position="65"/>
    </location>
</feature>
<evidence type="ECO:0000256" key="1">
    <source>
        <dbReference type="SAM" id="MobiDB-lite"/>
    </source>
</evidence>
<feature type="compositionally biased region" description="Basic and acidic residues" evidence="1">
    <location>
        <begin position="1"/>
        <end position="23"/>
    </location>
</feature>
<keyword evidence="4" id="KW-1185">Reference proteome</keyword>
<sequence>MAREEEERAQQEREEEQDKKENDDSINFKNYPFSSAMPGRGSYLFPLFISLLLLFHFSSSSWDILTLCASDSSRRHLLLSFSFPSFLLFLVLSFKCI</sequence>
<keyword evidence="2" id="KW-0812">Transmembrane</keyword>
<comment type="caution">
    <text evidence="3">The sequence shown here is derived from an EMBL/GenBank/DDBJ whole genome shotgun (WGS) entry which is preliminary data.</text>
</comment>
<keyword evidence="2" id="KW-1133">Transmembrane helix</keyword>
<proteinExistence type="predicted"/>
<dbReference type="EMBL" id="MNPJ01000006">
    <property type="protein sequence ID" value="OQS55616.1"/>
    <property type="molecule type" value="Genomic_DNA"/>
</dbReference>
<keyword evidence="2" id="KW-0472">Membrane</keyword>
<organism evidence="3 4">
    <name type="scientific">Ecytonucleospora hepatopenaei</name>
    <dbReference type="NCBI Taxonomy" id="646526"/>
    <lineage>
        <taxon>Eukaryota</taxon>
        <taxon>Fungi</taxon>
        <taxon>Fungi incertae sedis</taxon>
        <taxon>Microsporidia</taxon>
        <taxon>Enterocytozoonidae</taxon>
        <taxon>Ecytonucleospora</taxon>
    </lineage>
</organism>
<feature type="region of interest" description="Disordered" evidence="1">
    <location>
        <begin position="1"/>
        <end position="27"/>
    </location>
</feature>
<dbReference type="AlphaFoldDB" id="A0A1W0E8R3"/>
<reference evidence="3 4" key="1">
    <citation type="journal article" date="2017" name="Environ. Microbiol.">
        <title>Decay of the glycolytic pathway and adaptation to intranuclear parasitism within Enterocytozoonidae microsporidia.</title>
        <authorList>
            <person name="Wiredu Boakye D."/>
            <person name="Jaroenlak P."/>
            <person name="Prachumwat A."/>
            <person name="Williams T.A."/>
            <person name="Bateman K.S."/>
            <person name="Itsathitphaisarn O."/>
            <person name="Sritunyalucksana K."/>
            <person name="Paszkiewicz K.H."/>
            <person name="Moore K.A."/>
            <person name="Stentiford G.D."/>
            <person name="Williams B.A."/>
        </authorList>
    </citation>
    <scope>NUCLEOTIDE SEQUENCE [LARGE SCALE GENOMIC DNA]</scope>
    <source>
        <strain evidence="3 4">TH1</strain>
    </source>
</reference>
<dbReference type="VEuPathDB" id="MicrosporidiaDB:EHP00_2517"/>
<evidence type="ECO:0000256" key="2">
    <source>
        <dbReference type="SAM" id="Phobius"/>
    </source>
</evidence>
<protein>
    <submittedName>
        <fullName evidence="3">Uncharacterized protein</fullName>
    </submittedName>
</protein>
<feature type="transmembrane region" description="Helical" evidence="2">
    <location>
        <begin position="77"/>
        <end position="94"/>
    </location>
</feature>
<name>A0A1W0E8R3_9MICR</name>
<dbReference type="Proteomes" id="UP000192758">
    <property type="component" value="Unassembled WGS sequence"/>
</dbReference>
<evidence type="ECO:0000313" key="3">
    <source>
        <dbReference type="EMBL" id="OQS55616.1"/>
    </source>
</evidence>